<dbReference type="EMBL" id="BAABIQ010000003">
    <property type="protein sequence ID" value="GAA4781187.1"/>
    <property type="molecule type" value="Genomic_DNA"/>
</dbReference>
<evidence type="ECO:0000313" key="3">
    <source>
        <dbReference type="Proteomes" id="UP001501411"/>
    </source>
</evidence>
<name>A0ABP9AIS8_9SPHI</name>
<comment type="caution">
    <text evidence="2">The sequence shown here is derived from an EMBL/GenBank/DDBJ whole genome shotgun (WGS) entry which is preliminary data.</text>
</comment>
<proteinExistence type="predicted"/>
<accession>A0ABP9AIS8</accession>
<dbReference type="Gene3D" id="1.50.10.140">
    <property type="match status" value="1"/>
</dbReference>
<gene>
    <name evidence="2" type="ORF">GCM10023231_05730</name>
</gene>
<sequence>MPKSYYYSESTFEGKSWINHMNGHLPVSDSIFFTPGNALLLQYISSKDGQWSTNIRYDNDNGYLAKNGDLLTFKLFATSGTSKAELPQVQLMQGENISHEINIQSYLLTNYQENTWLSVAIPLKDIGHLDAQAPISSLQFKQASADGKEHRIFIDQIEFLPAKIPTMKLTGKAVLSAAEAHERHVDLTWQLPLTPSIRYIKIYRSEDNTNFFPVGIRPISYKKYTDVVPRSDFSYYYKIAWVDYEYRESPFSDVKKAETKAANENELLDAVEKSHIAYFTDEAEFNSGMHKVSPLVSDARISVKATGIGILTQVIGVERNFLTRQLLLDRLSKIVNFLDKATTYHGVFPELMDGRTGKPISTDSCEIAANLESTAYLMQGLLVARNYFNKDESGERELRDKITALWKAVNWQAFVPGENGHHLYSVWSPACSFDQAKPLGGYNSSFIAYLLGIVSPTHPIAAEAYALGFEQPLQYVGPAIGRFSAALTDTILKNGEERKSILYKKESFFLDSTYYGVPLRVGDPLSSLISLQQPFLAFNPKTTIDKHIDFYANQQNLANVFYRAALNSSERFVSLTDILWPCVRNDSSAVDRFNPSAAIATYPYTPTLAMEALKNYYRKLGTYLWTEYGFRDEFSFKDNWVSGTFDPIHQGIVPIMLENARTGLIWNLFMNDPDIKNGISRFNTP</sequence>
<feature type="domain" description="Glycoamylase-like" evidence="1">
    <location>
        <begin position="594"/>
        <end position="672"/>
    </location>
</feature>
<evidence type="ECO:0000313" key="2">
    <source>
        <dbReference type="EMBL" id="GAA4781187.1"/>
    </source>
</evidence>
<keyword evidence="3" id="KW-1185">Reference proteome</keyword>
<dbReference type="Gene3D" id="2.60.120.430">
    <property type="entry name" value="Galactose-binding lectin"/>
    <property type="match status" value="1"/>
</dbReference>
<evidence type="ECO:0000259" key="1">
    <source>
        <dbReference type="Pfam" id="PF10091"/>
    </source>
</evidence>
<dbReference type="InterPro" id="IPR019282">
    <property type="entry name" value="Glycoamylase-like_cons_dom"/>
</dbReference>
<reference evidence="3" key="1">
    <citation type="journal article" date="2019" name="Int. J. Syst. Evol. Microbiol.">
        <title>The Global Catalogue of Microorganisms (GCM) 10K type strain sequencing project: providing services to taxonomists for standard genome sequencing and annotation.</title>
        <authorList>
            <consortium name="The Broad Institute Genomics Platform"/>
            <consortium name="The Broad Institute Genome Sequencing Center for Infectious Disease"/>
            <person name="Wu L."/>
            <person name="Ma J."/>
        </authorList>
    </citation>
    <scope>NUCLEOTIDE SEQUENCE [LARGE SCALE GENOMIC DNA]</scope>
    <source>
        <strain evidence="3">JCM 18200</strain>
    </source>
</reference>
<dbReference type="Proteomes" id="UP001501411">
    <property type="component" value="Unassembled WGS sequence"/>
</dbReference>
<protein>
    <recommendedName>
        <fullName evidence="1">Glycoamylase-like domain-containing protein</fullName>
    </recommendedName>
</protein>
<dbReference type="Pfam" id="PF10091">
    <property type="entry name" value="Glycoamylase"/>
    <property type="match status" value="1"/>
</dbReference>
<dbReference type="Gene3D" id="2.60.40.10">
    <property type="entry name" value="Immunoglobulins"/>
    <property type="match status" value="1"/>
</dbReference>
<organism evidence="2 3">
    <name type="scientific">Olivibacter ginsenosidimutans</name>
    <dbReference type="NCBI Taxonomy" id="1176537"/>
    <lineage>
        <taxon>Bacteria</taxon>
        <taxon>Pseudomonadati</taxon>
        <taxon>Bacteroidota</taxon>
        <taxon>Sphingobacteriia</taxon>
        <taxon>Sphingobacteriales</taxon>
        <taxon>Sphingobacteriaceae</taxon>
        <taxon>Olivibacter</taxon>
    </lineage>
</organism>
<dbReference type="InterPro" id="IPR013783">
    <property type="entry name" value="Ig-like_fold"/>
</dbReference>